<feature type="compositionally biased region" description="Basic residues" evidence="1">
    <location>
        <begin position="206"/>
        <end position="216"/>
    </location>
</feature>
<dbReference type="AlphaFoldDB" id="A0AAP0QZG1"/>
<evidence type="ECO:0000256" key="1">
    <source>
        <dbReference type="SAM" id="MobiDB-lite"/>
    </source>
</evidence>
<evidence type="ECO:0000313" key="4">
    <source>
        <dbReference type="Proteomes" id="UP001428341"/>
    </source>
</evidence>
<organism evidence="3 4">
    <name type="scientific">Citrus x changshan-huyou</name>
    <dbReference type="NCBI Taxonomy" id="2935761"/>
    <lineage>
        <taxon>Eukaryota</taxon>
        <taxon>Viridiplantae</taxon>
        <taxon>Streptophyta</taxon>
        <taxon>Embryophyta</taxon>
        <taxon>Tracheophyta</taxon>
        <taxon>Spermatophyta</taxon>
        <taxon>Magnoliopsida</taxon>
        <taxon>eudicotyledons</taxon>
        <taxon>Gunneridae</taxon>
        <taxon>Pentapetalae</taxon>
        <taxon>rosids</taxon>
        <taxon>malvids</taxon>
        <taxon>Sapindales</taxon>
        <taxon>Rutaceae</taxon>
        <taxon>Aurantioideae</taxon>
        <taxon>Citrus</taxon>
    </lineage>
</organism>
<sequence>MTEYAYLFTFATVKARNISPIKIQVSITVSDELEFSLESSGLCKKEVIRFQSNKPKECLAMFKRWDFERTSVNCDHFLGPAQVPKSASCKMKILCVLKESAIFTNALAALCLGTGCCAFSIYSSMGREEKRRKFHEAVVRTLYPSPPSSPPQEDQDNEPADKLDEDFDVALINPDDYLRSSASNNEHYNDDDEGEVTECGPEKLTRAQRKRLRKKKLKEDARRRGNIIGPLLPTTSDGDNNGRGGGGEINSPDVRQNADEKCATPSVESEFSGCCNQKKLKHRRVAKRLAREQLKLSSSVPENNRG</sequence>
<name>A0AAP0QZG1_9ROSI</name>
<feature type="transmembrane region" description="Helical" evidence="2">
    <location>
        <begin position="102"/>
        <end position="122"/>
    </location>
</feature>
<keyword evidence="2" id="KW-1133">Transmembrane helix</keyword>
<gene>
    <name evidence="3" type="ORF">WN944_021369</name>
</gene>
<comment type="caution">
    <text evidence="3">The sequence shown here is derived from an EMBL/GenBank/DDBJ whole genome shotgun (WGS) entry which is preliminary data.</text>
</comment>
<keyword evidence="4" id="KW-1185">Reference proteome</keyword>
<feature type="region of interest" description="Disordered" evidence="1">
    <location>
        <begin position="178"/>
        <end position="266"/>
    </location>
</feature>
<dbReference type="EMBL" id="JBCGBO010000001">
    <property type="protein sequence ID" value="KAK9228419.1"/>
    <property type="molecule type" value="Genomic_DNA"/>
</dbReference>
<accession>A0AAP0QZG1</accession>
<dbReference type="Proteomes" id="UP001428341">
    <property type="component" value="Unassembled WGS sequence"/>
</dbReference>
<protein>
    <submittedName>
        <fullName evidence="3">Uncharacterized protein</fullName>
    </submittedName>
</protein>
<proteinExistence type="predicted"/>
<keyword evidence="2" id="KW-0812">Transmembrane</keyword>
<keyword evidence="2" id="KW-0472">Membrane</keyword>
<evidence type="ECO:0000256" key="2">
    <source>
        <dbReference type="SAM" id="Phobius"/>
    </source>
</evidence>
<reference evidence="3 4" key="1">
    <citation type="submission" date="2024-05" db="EMBL/GenBank/DDBJ databases">
        <title>Haplotype-resolved chromosome-level genome assembly of Huyou (Citrus changshanensis).</title>
        <authorList>
            <person name="Miao C."/>
            <person name="Chen W."/>
            <person name="Wu Y."/>
            <person name="Wang L."/>
            <person name="Zhao S."/>
            <person name="Grierson D."/>
            <person name="Xu C."/>
            <person name="Chen K."/>
        </authorList>
    </citation>
    <scope>NUCLEOTIDE SEQUENCE [LARGE SCALE GENOMIC DNA]</scope>
    <source>
        <strain evidence="3">01-14</strain>
        <tissue evidence="3">Leaf</tissue>
    </source>
</reference>
<evidence type="ECO:0000313" key="3">
    <source>
        <dbReference type="EMBL" id="KAK9228419.1"/>
    </source>
</evidence>